<dbReference type="EMBL" id="ML977318">
    <property type="protein sequence ID" value="KAF2117968.1"/>
    <property type="molecule type" value="Genomic_DNA"/>
</dbReference>
<organism evidence="2 3">
    <name type="scientific">Lophiotrema nucula</name>
    <dbReference type="NCBI Taxonomy" id="690887"/>
    <lineage>
        <taxon>Eukaryota</taxon>
        <taxon>Fungi</taxon>
        <taxon>Dikarya</taxon>
        <taxon>Ascomycota</taxon>
        <taxon>Pezizomycotina</taxon>
        <taxon>Dothideomycetes</taxon>
        <taxon>Pleosporomycetidae</taxon>
        <taxon>Pleosporales</taxon>
        <taxon>Lophiotremataceae</taxon>
        <taxon>Lophiotrema</taxon>
    </lineage>
</organism>
<proteinExistence type="predicted"/>
<dbReference type="Pfam" id="PF06985">
    <property type="entry name" value="HET"/>
    <property type="match status" value="1"/>
</dbReference>
<dbReference type="PANTHER" id="PTHR24148">
    <property type="entry name" value="ANKYRIN REPEAT DOMAIN-CONTAINING PROTEIN 39 HOMOLOG-RELATED"/>
    <property type="match status" value="1"/>
</dbReference>
<dbReference type="PANTHER" id="PTHR24148:SF78">
    <property type="entry name" value="HETEROKARYON INCOMPATIBILITY DOMAIN-CONTAINING PROTEIN"/>
    <property type="match status" value="1"/>
</dbReference>
<dbReference type="OrthoDB" id="194358at2759"/>
<accession>A0A6A5ZHU3</accession>
<sequence length="449" mass="51415">MSDSYQYSSLPISSDYTDRPSIRLLQILAPDTPDQDEDPPIRCQLSTHVLPRAIQEAPEYEALSYVWGSPQKNKTILVDSKALGVTENLHSALSRLRAREVGLMWIDAICINQDDLKERGHQVAHMGQIYKTAKQVIVWLGEEDEESKPLFAALYKRARLDAELMGSLLKLFRRPYFRRIWVLQEVFAAREALIMCGEDFIKNWPFYEQIQKSREDMNSDSIHWEKARRVLDLMLFSLPDDPTLGECLDMYHTQEATERSDKIFALVAMRKIVGSPPDVLIDYEVSWENLMQQVVHVILGNEAVAKTGEERDRIFINCRLSIVGRVTLSPRDSFGFAPRPTIEYLPAEGTKPLPHTGFWWHAFAKHIQVGDLLCSIPGAEHPVIIRETDTGSFVILITAPVNEETCRGPIEKLNIWRAIIQNSPRHARNRTLIWDWTAEEDSPPPESTQ</sequence>
<name>A0A6A5ZHU3_9PLEO</name>
<protein>
    <submittedName>
        <fullName evidence="2">Heterokaryon incompatibility protein-domain-containing protein</fullName>
    </submittedName>
</protein>
<dbReference type="InterPro" id="IPR010730">
    <property type="entry name" value="HET"/>
</dbReference>
<reference evidence="2" key="1">
    <citation type="journal article" date="2020" name="Stud. Mycol.">
        <title>101 Dothideomycetes genomes: a test case for predicting lifestyles and emergence of pathogens.</title>
        <authorList>
            <person name="Haridas S."/>
            <person name="Albert R."/>
            <person name="Binder M."/>
            <person name="Bloem J."/>
            <person name="Labutti K."/>
            <person name="Salamov A."/>
            <person name="Andreopoulos B."/>
            <person name="Baker S."/>
            <person name="Barry K."/>
            <person name="Bills G."/>
            <person name="Bluhm B."/>
            <person name="Cannon C."/>
            <person name="Castanera R."/>
            <person name="Culley D."/>
            <person name="Daum C."/>
            <person name="Ezra D."/>
            <person name="Gonzalez J."/>
            <person name="Henrissat B."/>
            <person name="Kuo A."/>
            <person name="Liang C."/>
            <person name="Lipzen A."/>
            <person name="Lutzoni F."/>
            <person name="Magnuson J."/>
            <person name="Mondo S."/>
            <person name="Nolan M."/>
            <person name="Ohm R."/>
            <person name="Pangilinan J."/>
            <person name="Park H.-J."/>
            <person name="Ramirez L."/>
            <person name="Alfaro M."/>
            <person name="Sun H."/>
            <person name="Tritt A."/>
            <person name="Yoshinaga Y."/>
            <person name="Zwiers L.-H."/>
            <person name="Turgeon B."/>
            <person name="Goodwin S."/>
            <person name="Spatafora J."/>
            <person name="Crous P."/>
            <person name="Grigoriev I."/>
        </authorList>
    </citation>
    <scope>NUCLEOTIDE SEQUENCE</scope>
    <source>
        <strain evidence="2">CBS 627.86</strain>
    </source>
</reference>
<evidence type="ECO:0000313" key="2">
    <source>
        <dbReference type="EMBL" id="KAF2117968.1"/>
    </source>
</evidence>
<dbReference type="Proteomes" id="UP000799770">
    <property type="component" value="Unassembled WGS sequence"/>
</dbReference>
<evidence type="ECO:0000313" key="3">
    <source>
        <dbReference type="Proteomes" id="UP000799770"/>
    </source>
</evidence>
<dbReference type="InterPro" id="IPR052895">
    <property type="entry name" value="HetReg/Transcr_Mod"/>
</dbReference>
<keyword evidence="3" id="KW-1185">Reference proteome</keyword>
<dbReference type="AlphaFoldDB" id="A0A6A5ZHU3"/>
<feature type="domain" description="Heterokaryon incompatibility" evidence="1">
    <location>
        <begin position="60"/>
        <end position="185"/>
    </location>
</feature>
<evidence type="ECO:0000259" key="1">
    <source>
        <dbReference type="Pfam" id="PF06985"/>
    </source>
</evidence>
<gene>
    <name evidence="2" type="ORF">BDV96DRAFT_630429</name>
</gene>